<dbReference type="Proteomes" id="UP000249061">
    <property type="component" value="Unassembled WGS sequence"/>
</dbReference>
<sequence>MAWLNYHHLLYFWTVARTGTIAAASKELLLSQPTISTQLKTLEDSLGQKLFQRQGRRLVLTDIGRTTYRYADDIFRLGRELQETLARGPAGQQVKLTVGIVDVIPKMVAERLLLPAYDAVPDLQLECLELPLPQLLSRLALHEFDVVFADQPAPNDVKVRAYSHKLGESGTSFFAVKGLSAGGKRFPHSLEGVPVLLPSEGAAIRNELDAWFRRKGVRPRVVGEFDDSALIRVFGLRGRGVFIAPTAIEAEMLAGTNLEVIGRTDEVRQQYYAISVDRRLRHPAVVAIADSAKTELFG</sequence>
<dbReference type="Gene3D" id="1.10.10.10">
    <property type="entry name" value="Winged helix-like DNA-binding domain superfamily/Winged helix DNA-binding domain"/>
    <property type="match status" value="1"/>
</dbReference>
<dbReference type="InterPro" id="IPR000847">
    <property type="entry name" value="LysR_HTH_N"/>
</dbReference>
<dbReference type="NCBIfam" id="NF008284">
    <property type="entry name" value="PRK11062.1"/>
    <property type="match status" value="1"/>
</dbReference>
<evidence type="ECO:0000259" key="6">
    <source>
        <dbReference type="PROSITE" id="PS50931"/>
    </source>
</evidence>
<evidence type="ECO:0000313" key="8">
    <source>
        <dbReference type="Proteomes" id="UP000249061"/>
    </source>
</evidence>
<dbReference type="PANTHER" id="PTHR30293">
    <property type="entry name" value="TRANSCRIPTIONAL REGULATORY PROTEIN NAC-RELATED"/>
    <property type="match status" value="1"/>
</dbReference>
<comment type="caution">
    <text evidence="7">The sequence shown here is derived from an EMBL/GenBank/DDBJ whole genome shotgun (WGS) entry which is preliminary data.</text>
</comment>
<dbReference type="AlphaFoldDB" id="A0A2W5V8C5"/>
<dbReference type="GO" id="GO:0003677">
    <property type="term" value="F:DNA binding"/>
    <property type="evidence" value="ECO:0007669"/>
    <property type="project" value="UniProtKB-KW"/>
</dbReference>
<keyword evidence="4" id="KW-0010">Activator</keyword>
<accession>A0A2W5V8C5</accession>
<organism evidence="7 8">
    <name type="scientific">Archangium gephyra</name>
    <dbReference type="NCBI Taxonomy" id="48"/>
    <lineage>
        <taxon>Bacteria</taxon>
        <taxon>Pseudomonadati</taxon>
        <taxon>Myxococcota</taxon>
        <taxon>Myxococcia</taxon>
        <taxon>Myxococcales</taxon>
        <taxon>Cystobacterineae</taxon>
        <taxon>Archangiaceae</taxon>
        <taxon>Archangium</taxon>
    </lineage>
</organism>
<dbReference type="GO" id="GO:0003700">
    <property type="term" value="F:DNA-binding transcription factor activity"/>
    <property type="evidence" value="ECO:0007669"/>
    <property type="project" value="InterPro"/>
</dbReference>
<evidence type="ECO:0000256" key="3">
    <source>
        <dbReference type="ARBA" id="ARBA00023125"/>
    </source>
</evidence>
<feature type="domain" description="HTH lysR-type" evidence="6">
    <location>
        <begin position="4"/>
        <end position="61"/>
    </location>
</feature>
<dbReference type="FunFam" id="1.10.10.10:FF:000001">
    <property type="entry name" value="LysR family transcriptional regulator"/>
    <property type="match status" value="1"/>
</dbReference>
<keyword evidence="2" id="KW-0805">Transcription regulation</keyword>
<proteinExistence type="inferred from homology"/>
<keyword evidence="5" id="KW-0804">Transcription</keyword>
<evidence type="ECO:0000256" key="5">
    <source>
        <dbReference type="ARBA" id="ARBA00023163"/>
    </source>
</evidence>
<reference evidence="7 8" key="1">
    <citation type="submission" date="2017-08" db="EMBL/GenBank/DDBJ databases">
        <title>Infants hospitalized years apart are colonized by the same room-sourced microbial strains.</title>
        <authorList>
            <person name="Brooks B."/>
            <person name="Olm M.R."/>
            <person name="Firek B.A."/>
            <person name="Baker R."/>
            <person name="Thomas B.C."/>
            <person name="Morowitz M.J."/>
            <person name="Banfield J.F."/>
        </authorList>
    </citation>
    <scope>NUCLEOTIDE SEQUENCE [LARGE SCALE GENOMIC DNA]</scope>
    <source>
        <strain evidence="7">S2_003_000_R2_14</strain>
    </source>
</reference>
<dbReference type="PROSITE" id="PS50931">
    <property type="entry name" value="HTH_LYSR"/>
    <property type="match status" value="1"/>
</dbReference>
<protein>
    <submittedName>
        <fullName evidence="7">Transcriptional activator NhaR</fullName>
    </submittedName>
</protein>
<dbReference type="InterPro" id="IPR036388">
    <property type="entry name" value="WH-like_DNA-bd_sf"/>
</dbReference>
<evidence type="ECO:0000313" key="7">
    <source>
        <dbReference type="EMBL" id="PZR06401.1"/>
    </source>
</evidence>
<evidence type="ECO:0000256" key="4">
    <source>
        <dbReference type="ARBA" id="ARBA00023159"/>
    </source>
</evidence>
<name>A0A2W5V8C5_9BACT</name>
<dbReference type="EMBL" id="QFQP01000038">
    <property type="protein sequence ID" value="PZR06401.1"/>
    <property type="molecule type" value="Genomic_DNA"/>
</dbReference>
<comment type="similarity">
    <text evidence="1">Belongs to the LysR transcriptional regulatory family.</text>
</comment>
<keyword evidence="3" id="KW-0238">DNA-binding</keyword>
<dbReference type="Pfam" id="PF00126">
    <property type="entry name" value="HTH_1"/>
    <property type="match status" value="1"/>
</dbReference>
<evidence type="ECO:0000256" key="1">
    <source>
        <dbReference type="ARBA" id="ARBA00009437"/>
    </source>
</evidence>
<dbReference type="PANTHER" id="PTHR30293:SF2">
    <property type="entry name" value="TRANSCRIPTIONAL ACTIVATOR PROTEIN NHAR"/>
    <property type="match status" value="1"/>
</dbReference>
<dbReference type="InterPro" id="IPR005119">
    <property type="entry name" value="LysR_subst-bd"/>
</dbReference>
<gene>
    <name evidence="7" type="ORF">DI536_30330</name>
</gene>
<dbReference type="SUPFAM" id="SSF46785">
    <property type="entry name" value="Winged helix' DNA-binding domain"/>
    <property type="match status" value="1"/>
</dbReference>
<dbReference type="SUPFAM" id="SSF53850">
    <property type="entry name" value="Periplasmic binding protein-like II"/>
    <property type="match status" value="1"/>
</dbReference>
<evidence type="ECO:0000256" key="2">
    <source>
        <dbReference type="ARBA" id="ARBA00023015"/>
    </source>
</evidence>
<dbReference type="InterPro" id="IPR036390">
    <property type="entry name" value="WH_DNA-bd_sf"/>
</dbReference>
<dbReference type="PRINTS" id="PR00039">
    <property type="entry name" value="HTHLYSR"/>
</dbReference>
<dbReference type="Pfam" id="PF03466">
    <property type="entry name" value="LysR_substrate"/>
    <property type="match status" value="1"/>
</dbReference>
<dbReference type="GO" id="GO:2000142">
    <property type="term" value="P:regulation of DNA-templated transcription initiation"/>
    <property type="evidence" value="ECO:0007669"/>
    <property type="project" value="TreeGrafter"/>
</dbReference>
<dbReference type="Gene3D" id="3.40.190.290">
    <property type="match status" value="1"/>
</dbReference>